<dbReference type="PANTHER" id="PTHR11228:SF7">
    <property type="entry name" value="PQQA PEPTIDE CYCLASE"/>
    <property type="match status" value="1"/>
</dbReference>
<name>A0A6J7WH12_9CAUD</name>
<keyword evidence="4" id="KW-0411">Iron-sulfur</keyword>
<dbReference type="SFLD" id="SFLDG01067">
    <property type="entry name" value="SPASM/twitch_domain_containing"/>
    <property type="match status" value="1"/>
</dbReference>
<dbReference type="PANTHER" id="PTHR11228">
    <property type="entry name" value="RADICAL SAM DOMAIN PROTEIN"/>
    <property type="match status" value="1"/>
</dbReference>
<dbReference type="CDD" id="cd21109">
    <property type="entry name" value="SPASM"/>
    <property type="match status" value="1"/>
</dbReference>
<organism evidence="7">
    <name type="scientific">uncultured Caudovirales phage</name>
    <dbReference type="NCBI Taxonomy" id="2100421"/>
    <lineage>
        <taxon>Viruses</taxon>
        <taxon>Duplodnaviria</taxon>
        <taxon>Heunggongvirae</taxon>
        <taxon>Uroviricota</taxon>
        <taxon>Caudoviricetes</taxon>
        <taxon>Peduoviridae</taxon>
        <taxon>Maltschvirus</taxon>
        <taxon>Maltschvirus maltsch</taxon>
    </lineage>
</organism>
<dbReference type="EMBL" id="LR798231">
    <property type="protein sequence ID" value="CAB5208791.1"/>
    <property type="molecule type" value="Genomic_DNA"/>
</dbReference>
<dbReference type="GO" id="GO:0046872">
    <property type="term" value="F:metal ion binding"/>
    <property type="evidence" value="ECO:0007669"/>
    <property type="project" value="UniProtKB-KW"/>
</dbReference>
<dbReference type="Pfam" id="PF04055">
    <property type="entry name" value="Radical_SAM"/>
    <property type="match status" value="1"/>
</dbReference>
<dbReference type="InterPro" id="IPR050377">
    <property type="entry name" value="Radical_SAM_PqqE_MftC-like"/>
</dbReference>
<keyword evidence="3" id="KW-0408">Iron</keyword>
<dbReference type="CDD" id="cd01335">
    <property type="entry name" value="Radical_SAM"/>
    <property type="match status" value="1"/>
</dbReference>
<evidence type="ECO:0000256" key="3">
    <source>
        <dbReference type="ARBA" id="ARBA00023004"/>
    </source>
</evidence>
<gene>
    <name evidence="7" type="ORF">UFOVP181_180</name>
    <name evidence="6" type="ORF">UFOVP57_459</name>
</gene>
<protein>
    <submittedName>
        <fullName evidence="7">Radical_SAM domain containing protein</fullName>
    </submittedName>
</protein>
<keyword evidence="2" id="KW-0479">Metal-binding</keyword>
<keyword evidence="1" id="KW-0949">S-adenosyl-L-methionine</keyword>
<dbReference type="NCBIfam" id="NF033640">
    <property type="entry name" value="N_Twi_rSAM"/>
    <property type="match status" value="1"/>
</dbReference>
<accession>A0A6J7WH12</accession>
<dbReference type="SUPFAM" id="SSF102114">
    <property type="entry name" value="Radical SAM enzymes"/>
    <property type="match status" value="1"/>
</dbReference>
<evidence type="ECO:0000256" key="1">
    <source>
        <dbReference type="ARBA" id="ARBA00022691"/>
    </source>
</evidence>
<proteinExistence type="predicted"/>
<dbReference type="GO" id="GO:0051536">
    <property type="term" value="F:iron-sulfur cluster binding"/>
    <property type="evidence" value="ECO:0007669"/>
    <property type="project" value="UniProtKB-KW"/>
</dbReference>
<reference evidence="7" key="1">
    <citation type="submission" date="2020-05" db="EMBL/GenBank/DDBJ databases">
        <authorList>
            <person name="Chiriac C."/>
            <person name="Salcher M."/>
            <person name="Ghai R."/>
            <person name="Kavagutti S V."/>
        </authorList>
    </citation>
    <scope>NUCLEOTIDE SEQUENCE</scope>
</reference>
<evidence type="ECO:0000313" key="6">
    <source>
        <dbReference type="EMBL" id="CAB4126058.1"/>
    </source>
</evidence>
<dbReference type="SFLD" id="SFLDS00029">
    <property type="entry name" value="Radical_SAM"/>
    <property type="match status" value="1"/>
</dbReference>
<dbReference type="InterPro" id="IPR058240">
    <property type="entry name" value="rSAM_sf"/>
</dbReference>
<dbReference type="EMBL" id="LR796187">
    <property type="protein sequence ID" value="CAB4126058.1"/>
    <property type="molecule type" value="Genomic_DNA"/>
</dbReference>
<evidence type="ECO:0000259" key="5">
    <source>
        <dbReference type="Pfam" id="PF04055"/>
    </source>
</evidence>
<dbReference type="InterPro" id="IPR013785">
    <property type="entry name" value="Aldolase_TIM"/>
</dbReference>
<feature type="domain" description="Radical SAM core" evidence="5">
    <location>
        <begin position="162"/>
        <end position="318"/>
    </location>
</feature>
<dbReference type="GO" id="GO:0003824">
    <property type="term" value="F:catalytic activity"/>
    <property type="evidence" value="ECO:0007669"/>
    <property type="project" value="InterPro"/>
</dbReference>
<sequence>MTAKVFWLQPEATQLGTWQKQITDLTSTPSFCVLPWIHLATRPNGDMRICCVANASGADSGEYDVGLVKKEDGTPANFARDLPTQAFNNEYMKSVRKTMLAGEVPASCVKCFKEEEEGIASKRIWETGTWHLNEQIDIKELIAETEEDGTVPYKLQYLDLRLGNTCNLKCIMCSPHDSSQWVGEYKKVFPIFESPLIKKQMYWDKKSHNNFWHENPDFWEEVYDQIPNLKQLYFAGGEPLMIREHKMFLEEIIKRGYAKQISLRYNTNGILVNDEIIAIWEQFKKVKVGISLDGIQDRGHYIRYPLDWDTIVKNLEILDNTADNIQIQVACAVQILNIKHIPDFIKWKVKSNFKKINFDKNAAGQLIGGGLIGVHLIWIPTWLSLRVLPLEDKAEVRKLFVELQQWLWDHYTQDAEFWEVNPYGWKRWEGILDWMDAEDHTNLLPDFREYITTMDAQRGTDFKTTFPEISHLL</sequence>
<evidence type="ECO:0000256" key="2">
    <source>
        <dbReference type="ARBA" id="ARBA00022723"/>
    </source>
</evidence>
<dbReference type="Gene3D" id="3.20.20.70">
    <property type="entry name" value="Aldolase class I"/>
    <property type="match status" value="2"/>
</dbReference>
<dbReference type="InterPro" id="IPR007197">
    <property type="entry name" value="rSAM"/>
</dbReference>
<evidence type="ECO:0000313" key="7">
    <source>
        <dbReference type="EMBL" id="CAB5208791.1"/>
    </source>
</evidence>
<evidence type="ECO:0000256" key="4">
    <source>
        <dbReference type="ARBA" id="ARBA00023014"/>
    </source>
</evidence>